<dbReference type="PANTHER" id="PTHR11679">
    <property type="entry name" value="VESICLE PROTEIN SORTING-ASSOCIATED"/>
    <property type="match status" value="1"/>
</dbReference>
<proteinExistence type="inferred from homology"/>
<keyword evidence="4" id="KW-1185">Reference proteome</keyword>
<dbReference type="InterPro" id="IPR043154">
    <property type="entry name" value="Sec-1-like_dom1"/>
</dbReference>
<reference evidence="3" key="1">
    <citation type="submission" date="2020-05" db="EMBL/GenBank/DDBJ databases">
        <title>Phylogenomic resolution of chytrid fungi.</title>
        <authorList>
            <person name="Stajich J.E."/>
            <person name="Amses K."/>
            <person name="Simmons R."/>
            <person name="Seto K."/>
            <person name="Myers J."/>
            <person name="Bonds A."/>
            <person name="Quandt C.A."/>
            <person name="Barry K."/>
            <person name="Liu P."/>
            <person name="Grigoriev I."/>
            <person name="Longcore J.E."/>
            <person name="James T.Y."/>
        </authorList>
    </citation>
    <scope>NUCLEOTIDE SEQUENCE</scope>
    <source>
        <strain evidence="3">JEL0476</strain>
    </source>
</reference>
<dbReference type="PIRSF" id="PIRSF005715">
    <property type="entry name" value="VPS45_Sec1"/>
    <property type="match status" value="1"/>
</dbReference>
<dbReference type="EMBL" id="JADGJW010000388">
    <property type="protein sequence ID" value="KAJ3218289.1"/>
    <property type="molecule type" value="Genomic_DNA"/>
</dbReference>
<feature type="compositionally biased region" description="Basic and acidic residues" evidence="2">
    <location>
        <begin position="592"/>
        <end position="605"/>
    </location>
</feature>
<dbReference type="Pfam" id="PF00995">
    <property type="entry name" value="Sec1"/>
    <property type="match status" value="1"/>
</dbReference>
<dbReference type="InterPro" id="IPR027482">
    <property type="entry name" value="Sec1-like_dom2"/>
</dbReference>
<accession>A0AAD5XV63</accession>
<dbReference type="InterPro" id="IPR036045">
    <property type="entry name" value="Sec1-like_sf"/>
</dbReference>
<comment type="similarity">
    <text evidence="1">Belongs to the STXBP/unc-18/SEC1 family.</text>
</comment>
<evidence type="ECO:0000256" key="2">
    <source>
        <dbReference type="SAM" id="MobiDB-lite"/>
    </source>
</evidence>
<dbReference type="InterPro" id="IPR043127">
    <property type="entry name" value="Sec-1-like_dom3a"/>
</dbReference>
<dbReference type="Proteomes" id="UP001211065">
    <property type="component" value="Unassembled WGS sequence"/>
</dbReference>
<dbReference type="Gene3D" id="1.25.40.60">
    <property type="match status" value="1"/>
</dbReference>
<dbReference type="GO" id="GO:0016192">
    <property type="term" value="P:vesicle-mediated transport"/>
    <property type="evidence" value="ECO:0007669"/>
    <property type="project" value="InterPro"/>
</dbReference>
<evidence type="ECO:0000313" key="3">
    <source>
        <dbReference type="EMBL" id="KAJ3218289.1"/>
    </source>
</evidence>
<organism evidence="3 4">
    <name type="scientific">Clydaea vesicula</name>
    <dbReference type="NCBI Taxonomy" id="447962"/>
    <lineage>
        <taxon>Eukaryota</taxon>
        <taxon>Fungi</taxon>
        <taxon>Fungi incertae sedis</taxon>
        <taxon>Chytridiomycota</taxon>
        <taxon>Chytridiomycota incertae sedis</taxon>
        <taxon>Chytridiomycetes</taxon>
        <taxon>Lobulomycetales</taxon>
        <taxon>Lobulomycetaceae</taxon>
        <taxon>Clydaea</taxon>
    </lineage>
</organism>
<dbReference type="Gene3D" id="3.40.50.2060">
    <property type="match status" value="1"/>
</dbReference>
<dbReference type="Gene3D" id="3.40.50.1910">
    <property type="match status" value="2"/>
</dbReference>
<evidence type="ECO:0000313" key="4">
    <source>
        <dbReference type="Proteomes" id="UP001211065"/>
    </source>
</evidence>
<feature type="region of interest" description="Disordered" evidence="2">
    <location>
        <begin position="586"/>
        <end position="605"/>
    </location>
</feature>
<name>A0AAD5XV63_9FUNG</name>
<dbReference type="Gene3D" id="3.90.830.10">
    <property type="entry name" value="Syntaxin Binding Protein 1, Chain A, domain 2"/>
    <property type="match status" value="1"/>
</dbReference>
<comment type="caution">
    <text evidence="3">The sequence shown here is derived from an EMBL/GenBank/DDBJ whole genome shotgun (WGS) entry which is preliminary data.</text>
</comment>
<protein>
    <submittedName>
        <fullName evidence="3">Vacuolar sorting protein VPS33/slp1</fullName>
    </submittedName>
</protein>
<dbReference type="AlphaFoldDB" id="A0AAD5XV63"/>
<dbReference type="SUPFAM" id="SSF56815">
    <property type="entry name" value="Sec1/munc18-like (SM) proteins"/>
    <property type="match status" value="1"/>
</dbReference>
<evidence type="ECO:0000256" key="1">
    <source>
        <dbReference type="ARBA" id="ARBA00009884"/>
    </source>
</evidence>
<gene>
    <name evidence="3" type="primary">SEC1_1</name>
    <name evidence="3" type="ORF">HK099_005118</name>
</gene>
<sequence>MTATSSIKDLVKKKILVDMIRSIQPEGKWKILVIDANSLAILNSVCRLNDVLDENVTYISRKRQAFPQQEAIYFISPIESSIQAFINDFSIKGKPQYSKAHIFCTSAASDDLFAMVKTSSALPFVKNWKEINVDFIALEKQVFTFNMPENFVTNYTANPSQEAISEDMRAMAKKMLSVFSTLAESPIIRYYDPSNLKVNKSYQLATALQTELDNFIKEDPEFPSKDAEYRAEGKGTVIIVERNFDMVAPLLHEFTYQAMLNDLLVLKNGKYSFKIEAEEDQKAGMATIDENDDIWRLIRHWHFADAVEYISGTFEKFISNNKAAAAALGHNEGPQGIESLNNMKDTLSALPEFQEMKTKFSLHINICQECKTVFEQRNLNLLAGIEQNLATGETAEGKTVRNGMQDLVPVLYDKSVPNVDKIRLLMLYIICQDGINDNDRRKLLEYAKLSIEECQAITNLSLLGLRLVPLTTSLEKKQVADLRGPYTYRGKKGDKRRTTNDDMAYDLSRYVPLLKLVMEDEMSQTISQKYFPFTVEPPTNATLKRNKASNEIKVSSQPQVVNGVLMGTGQNPYSLRTLRASWASSPTKKKISGADDNGKKPENDKLELDPDALLLKEYRKNGPRLIVFVIGGMTYSEMRSCYEVMRDSRREVIIGSTHILKPQAFVETLKDLHKQDIKLGNAAKTNPLLSRNSIAEIVEAPSTLTSSNSVYSMNPEKEKKNFNLFRKKTATTAVKK</sequence>
<dbReference type="InterPro" id="IPR001619">
    <property type="entry name" value="Sec1-like"/>
</dbReference>